<gene>
    <name evidence="1" type="ORF">SPARVUS_LOCUS13845436</name>
</gene>
<evidence type="ECO:0000313" key="2">
    <source>
        <dbReference type="Proteomes" id="UP001162483"/>
    </source>
</evidence>
<sequence length="61" mass="6999">MAGSGGETRYSRTCMALWMRTGYIVNGGSHGWRTRYSEMQSRGRRYRIYVEMQGSGGEKQI</sequence>
<protein>
    <submittedName>
        <fullName evidence="1">Uncharacterized protein</fullName>
    </submittedName>
</protein>
<name>A0ABN9GGZ9_9NEOB</name>
<comment type="caution">
    <text evidence="1">The sequence shown here is derived from an EMBL/GenBank/DDBJ whole genome shotgun (WGS) entry which is preliminary data.</text>
</comment>
<dbReference type="EMBL" id="CATNWA010018347">
    <property type="protein sequence ID" value="CAI9606811.1"/>
    <property type="molecule type" value="Genomic_DNA"/>
</dbReference>
<proteinExistence type="predicted"/>
<keyword evidence="2" id="KW-1185">Reference proteome</keyword>
<reference evidence="1" key="1">
    <citation type="submission" date="2023-05" db="EMBL/GenBank/DDBJ databases">
        <authorList>
            <person name="Stuckert A."/>
        </authorList>
    </citation>
    <scope>NUCLEOTIDE SEQUENCE</scope>
</reference>
<dbReference type="Proteomes" id="UP001162483">
    <property type="component" value="Unassembled WGS sequence"/>
</dbReference>
<organism evidence="1 2">
    <name type="scientific">Staurois parvus</name>
    <dbReference type="NCBI Taxonomy" id="386267"/>
    <lineage>
        <taxon>Eukaryota</taxon>
        <taxon>Metazoa</taxon>
        <taxon>Chordata</taxon>
        <taxon>Craniata</taxon>
        <taxon>Vertebrata</taxon>
        <taxon>Euteleostomi</taxon>
        <taxon>Amphibia</taxon>
        <taxon>Batrachia</taxon>
        <taxon>Anura</taxon>
        <taxon>Neobatrachia</taxon>
        <taxon>Ranoidea</taxon>
        <taxon>Ranidae</taxon>
        <taxon>Staurois</taxon>
    </lineage>
</organism>
<evidence type="ECO:0000313" key="1">
    <source>
        <dbReference type="EMBL" id="CAI9606811.1"/>
    </source>
</evidence>
<accession>A0ABN9GGZ9</accession>